<name>A0AA36I504_9DINO</name>
<protein>
    <submittedName>
        <fullName evidence="1">Uncharacterized protein</fullName>
    </submittedName>
</protein>
<proteinExistence type="predicted"/>
<dbReference type="AlphaFoldDB" id="A0AA36I504"/>
<reference evidence="1" key="1">
    <citation type="submission" date="2023-08" db="EMBL/GenBank/DDBJ databases">
        <authorList>
            <person name="Chen Y."/>
            <person name="Shah S."/>
            <person name="Dougan E. K."/>
            <person name="Thang M."/>
            <person name="Chan C."/>
        </authorList>
    </citation>
    <scope>NUCLEOTIDE SEQUENCE</scope>
</reference>
<organism evidence="1 2">
    <name type="scientific">Effrenium voratum</name>
    <dbReference type="NCBI Taxonomy" id="2562239"/>
    <lineage>
        <taxon>Eukaryota</taxon>
        <taxon>Sar</taxon>
        <taxon>Alveolata</taxon>
        <taxon>Dinophyceae</taxon>
        <taxon>Suessiales</taxon>
        <taxon>Symbiodiniaceae</taxon>
        <taxon>Effrenium</taxon>
    </lineage>
</organism>
<dbReference type="Proteomes" id="UP001178507">
    <property type="component" value="Unassembled WGS sequence"/>
</dbReference>
<dbReference type="EMBL" id="CAUJNA010000787">
    <property type="protein sequence ID" value="CAJ1381193.1"/>
    <property type="molecule type" value="Genomic_DNA"/>
</dbReference>
<evidence type="ECO:0000313" key="2">
    <source>
        <dbReference type="Proteomes" id="UP001178507"/>
    </source>
</evidence>
<comment type="caution">
    <text evidence="1">The sequence shown here is derived from an EMBL/GenBank/DDBJ whole genome shotgun (WGS) entry which is preliminary data.</text>
</comment>
<evidence type="ECO:0000313" key="1">
    <source>
        <dbReference type="EMBL" id="CAJ1381193.1"/>
    </source>
</evidence>
<gene>
    <name evidence="1" type="ORF">EVOR1521_LOCUS8960</name>
</gene>
<accession>A0AA36I504</accession>
<sequence>MRDTARWHSGILFLLLLLAVAAILKWWMDILPLASSHLTIPSMDSNEPNSELELGLGQVTALDGDVSMLESLLQAAEPFVLVLQANLQGGTATFLKSVLNSDCVVVMPVLKAPIVSHYSLAPTTDSLKVKVGSFTANWASSELLLALSRCKFSKVFINHPLGFSHSFMTGLFAMQKRFISMTHDYVWVFDKVQPTFSDLRTAEGARRNYAFKELLPKLEMKAQTTATSQNFALFDHFKSLQAVPMPDYHLSEGQPTAASKDLVIGVIGDVSWIKGLEAVLHLSRLIPDGGKCEDMFAGSSYIQLGQWRIAPIDDLHLSISHRNGQTPLIFRSDGTMHIGPRTDFNAWTRDGMCSELIVTSGRDFVQIGDWRMGTMSQHFVVSHRLNASHPSILTAGKVQRVDNNFALDIWALPTESSNVVFWADSMQIGSWSLFQTPQTLILHDGFGEALSLKADGTAAQPDALGHSKRQPDQQGCPFPSLAPSHQVKVVVFGNVASMCQAGGNFHKQAFGNIQEFNELLLRFRPNVLLIPAIWPETYSYTLTLAMLTNLPIIVRQSFIDFRAAISARAQEYPRAHFHDFNDMKEVLALANRVKGDTFTKVNFELVVPRQWKNLLTPSLYNVVLVASKIVTSTQPLWYHPKRSRFSPQERFEQTLGTISSIRHAIPRSFIVLIDNSRLDKTHQKHLKGVVDIFVNDAENQDLRQWTDKCDAKQLGEAMLLLQGLHALQKYQVMYEQLFKLTGRYLVNSNFHFETFDNSHNIFKRAAIGKSVELQKPYYAYTCFFNIHYTHTEAFHTALSSVVSELKQLISQGMATFLHDDIESRLSLMLPDVVYVPLLGVSQRVSTWDTPDRDI</sequence>
<keyword evidence="2" id="KW-1185">Reference proteome</keyword>